<feature type="region of interest" description="Disordered" evidence="1">
    <location>
        <begin position="1"/>
        <end position="55"/>
    </location>
</feature>
<evidence type="ECO:0000259" key="2">
    <source>
        <dbReference type="Pfam" id="PF10056"/>
    </source>
</evidence>
<gene>
    <name evidence="3" type="ORF">CDD82_4513</name>
</gene>
<evidence type="ECO:0000313" key="4">
    <source>
        <dbReference type="Proteomes" id="UP000224854"/>
    </source>
</evidence>
<feature type="domain" description="DUF2293" evidence="2">
    <location>
        <begin position="197"/>
        <end position="285"/>
    </location>
</feature>
<dbReference type="Pfam" id="PF10056">
    <property type="entry name" value="DUF2293"/>
    <property type="match status" value="1"/>
</dbReference>
<feature type="region of interest" description="Disordered" evidence="1">
    <location>
        <begin position="324"/>
        <end position="370"/>
    </location>
</feature>
<accession>A0A2C5YB31</accession>
<name>A0A2C5YB31_9HYPO</name>
<evidence type="ECO:0000313" key="3">
    <source>
        <dbReference type="EMBL" id="PHH75288.1"/>
    </source>
</evidence>
<feature type="compositionally biased region" description="Polar residues" evidence="1">
    <location>
        <begin position="1"/>
        <end position="11"/>
    </location>
</feature>
<protein>
    <recommendedName>
        <fullName evidence="2">DUF2293 domain-containing protein</fullName>
    </recommendedName>
</protein>
<dbReference type="PANTHER" id="PTHR38113:SF1">
    <property type="entry name" value="DUF2293 DOMAIN-CONTAINING PROTEIN"/>
    <property type="match status" value="1"/>
</dbReference>
<dbReference type="PANTHER" id="PTHR38113">
    <property type="match status" value="1"/>
</dbReference>
<keyword evidence="4" id="KW-1185">Reference proteome</keyword>
<dbReference type="Proteomes" id="UP000224854">
    <property type="component" value="Unassembled WGS sequence"/>
</dbReference>
<dbReference type="EMBL" id="NJEU01000380">
    <property type="protein sequence ID" value="PHH75288.1"/>
    <property type="molecule type" value="Genomic_DNA"/>
</dbReference>
<dbReference type="AlphaFoldDB" id="A0A2C5YB31"/>
<sequence>MATDKQTSRSCTARRAYKGRRRKNKAQENAVSGASQLKTARPHSVAPPVSRHTTPRPITKVKHKVLFELVENREKKKKLEFTTVRHKVPPPGYAFVACGNPELTTACKELSRDRGELMFIVSPQSLKLNGPHLGGSSRMNEQINRVGYHFVATTVRDALASTSQPSAHLVPIQSEHTAPGLIPADAKVYLEQVEASFQELLPRMPNSDRQTIINSAFYWNPRRTPVPPVGLQFQLPLTQRVHLATVAHIRHQHTEYDELLRNGSEKAFARTQVRSKCIDILVKWRGDDETGRDQFEEILREVIIISDTDDEDDHLDSLTDAMDTTMDDAQDYPPGLGALTPEPRGPIEESQSPGDRTCAKPGGSQRHGRRGFKRYHAYEEAFRRQSESDAADSTPVLNVPTREKSVAERLATDRDQTMTFGSVGDTPTSNGFVRQAQHGQPLPGSDRLQDMLVPSIEPPEAGLPAVADVLLDYSAHHGGPALFAERGFSSRSHRLPSRRVMSDQWPHRPCLSNFNETSGGLTRTEPLIYSSAGCAREDAFPVPVPPAERLVMNVGRPGSRSNPIHMEDRGGFFEIVRNTPERESLELEMNGFVEVSRPMNRTLQASERLPELLPRRDERQHGWSQSFMHRPGSGPVSISGAHGARALHHQTYWQT</sequence>
<feature type="compositionally biased region" description="Basic residues" evidence="1">
    <location>
        <begin position="15"/>
        <end position="24"/>
    </location>
</feature>
<comment type="caution">
    <text evidence="3">The sequence shown here is derived from an EMBL/GenBank/DDBJ whole genome shotgun (WGS) entry which is preliminary data.</text>
</comment>
<reference evidence="3 4" key="1">
    <citation type="submission" date="2017-06" db="EMBL/GenBank/DDBJ databases">
        <title>Ant-infecting Ophiocordyceps genomes reveal a high diversity of potential behavioral manipulation genes and a possible major role for enterotoxins.</title>
        <authorList>
            <person name="De Bekker C."/>
            <person name="Evans H.C."/>
            <person name="Brachmann A."/>
            <person name="Hughes D.P."/>
        </authorList>
    </citation>
    <scope>NUCLEOTIDE SEQUENCE [LARGE SCALE GENOMIC DNA]</scope>
    <source>
        <strain evidence="3 4">1348a</strain>
    </source>
</reference>
<proteinExistence type="predicted"/>
<evidence type="ECO:0000256" key="1">
    <source>
        <dbReference type="SAM" id="MobiDB-lite"/>
    </source>
</evidence>
<dbReference type="OrthoDB" id="5288828at2759"/>
<feature type="compositionally biased region" description="Polar residues" evidence="1">
    <location>
        <begin position="27"/>
        <end position="38"/>
    </location>
</feature>
<dbReference type="InterPro" id="IPR018744">
    <property type="entry name" value="DUF2293"/>
</dbReference>
<organism evidence="3 4">
    <name type="scientific">Ophiocordyceps australis</name>
    <dbReference type="NCBI Taxonomy" id="1399860"/>
    <lineage>
        <taxon>Eukaryota</taxon>
        <taxon>Fungi</taxon>
        <taxon>Dikarya</taxon>
        <taxon>Ascomycota</taxon>
        <taxon>Pezizomycotina</taxon>
        <taxon>Sordariomycetes</taxon>
        <taxon>Hypocreomycetidae</taxon>
        <taxon>Hypocreales</taxon>
        <taxon>Ophiocordycipitaceae</taxon>
        <taxon>Ophiocordyceps</taxon>
    </lineage>
</organism>